<evidence type="ECO:0000313" key="3">
    <source>
        <dbReference type="Proteomes" id="UP000092651"/>
    </source>
</evidence>
<dbReference type="EMBL" id="MAYH01000002">
    <property type="protein sequence ID" value="OCA76756.1"/>
    <property type="molecule type" value="Genomic_DNA"/>
</dbReference>
<sequence length="97" mass="10470">MKDQDIINIGKSVFGLCFLLGNMCLFGYLITKEEDFAIGGLFLLIVGSALNLLIILILLLSAVFIPSRSDACLKAIGILMINIPIAIIYALIGLNLN</sequence>
<keyword evidence="1" id="KW-1133">Transmembrane helix</keyword>
<feature type="transmembrane region" description="Helical" evidence="1">
    <location>
        <begin position="72"/>
        <end position="92"/>
    </location>
</feature>
<keyword evidence="1" id="KW-0472">Membrane</keyword>
<evidence type="ECO:0000256" key="1">
    <source>
        <dbReference type="SAM" id="Phobius"/>
    </source>
</evidence>
<protein>
    <recommendedName>
        <fullName evidence="4">Branched-chain amino acid:cation transporter, LIVCS family</fullName>
    </recommendedName>
</protein>
<organism evidence="2 3">
    <name type="scientific">Chryseobacterium artocarpi</name>
    <dbReference type="NCBI Taxonomy" id="1414727"/>
    <lineage>
        <taxon>Bacteria</taxon>
        <taxon>Pseudomonadati</taxon>
        <taxon>Bacteroidota</taxon>
        <taxon>Flavobacteriia</taxon>
        <taxon>Flavobacteriales</taxon>
        <taxon>Weeksellaceae</taxon>
        <taxon>Chryseobacterium group</taxon>
        <taxon>Chryseobacterium</taxon>
    </lineage>
</organism>
<keyword evidence="1" id="KW-0812">Transmembrane</keyword>
<dbReference type="OrthoDB" id="1274611at2"/>
<accession>A0A1B8ZYU6</accession>
<proteinExistence type="predicted"/>
<gene>
    <name evidence="2" type="ORF">BBI01_21550</name>
</gene>
<name>A0A1B8ZYU6_9FLAO</name>
<keyword evidence="3" id="KW-1185">Reference proteome</keyword>
<feature type="transmembrane region" description="Helical" evidence="1">
    <location>
        <begin position="12"/>
        <end position="30"/>
    </location>
</feature>
<evidence type="ECO:0000313" key="2">
    <source>
        <dbReference type="EMBL" id="OCA76756.1"/>
    </source>
</evidence>
<dbReference type="RefSeq" id="WP_065393390.1">
    <property type="nucleotide sequence ID" value="NZ_MAYH01000002.1"/>
</dbReference>
<dbReference type="Proteomes" id="UP000092651">
    <property type="component" value="Unassembled WGS sequence"/>
</dbReference>
<evidence type="ECO:0008006" key="4">
    <source>
        <dbReference type="Google" id="ProtNLM"/>
    </source>
</evidence>
<dbReference type="AlphaFoldDB" id="A0A1B8ZYU6"/>
<reference evidence="2 3" key="1">
    <citation type="submission" date="2016-07" db="EMBL/GenBank/DDBJ databases">
        <authorList>
            <person name="Jeong J.-J."/>
            <person name="Kim D.W."/>
            <person name="Sang M.K."/>
            <person name="Choi I.-G."/>
            <person name="Kim K.D."/>
        </authorList>
    </citation>
    <scope>NUCLEOTIDE SEQUENCE [LARGE SCALE GENOMIC DNA]</scope>
    <source>
        <strain evidence="2 3">UTM-3</strain>
    </source>
</reference>
<comment type="caution">
    <text evidence="2">The sequence shown here is derived from an EMBL/GenBank/DDBJ whole genome shotgun (WGS) entry which is preliminary data.</text>
</comment>
<feature type="transmembrane region" description="Helical" evidence="1">
    <location>
        <begin position="36"/>
        <end position="60"/>
    </location>
</feature>